<evidence type="ECO:0000256" key="5">
    <source>
        <dbReference type="ARBA" id="ARBA00023128"/>
    </source>
</evidence>
<keyword evidence="5" id="KW-0496">Mitochondrion</keyword>
<name>A0A8H7EYF5_AGABI</name>
<dbReference type="InterPro" id="IPR002575">
    <property type="entry name" value="Aminoglycoside_PTrfase"/>
</dbReference>
<dbReference type="SUPFAM" id="SSF56112">
    <property type="entry name" value="Protein kinase-like (PK-like)"/>
    <property type="match status" value="1"/>
</dbReference>
<dbReference type="GO" id="GO:0005739">
    <property type="term" value="C:mitochondrion"/>
    <property type="evidence" value="ECO:0007669"/>
    <property type="project" value="UniProtKB-SubCell"/>
</dbReference>
<evidence type="ECO:0000256" key="3">
    <source>
        <dbReference type="ARBA" id="ARBA00016197"/>
    </source>
</evidence>
<evidence type="ECO:0000256" key="1">
    <source>
        <dbReference type="ARBA" id="ARBA00004173"/>
    </source>
</evidence>
<evidence type="ECO:0000256" key="2">
    <source>
        <dbReference type="ARBA" id="ARBA00005543"/>
    </source>
</evidence>
<dbReference type="PANTHER" id="PTHR36091:SF1">
    <property type="entry name" value="ALTERED INHERITANCE OF MITOCHONDRIA PROTEIN 9, MITOCHONDRIAL"/>
    <property type="match status" value="1"/>
</dbReference>
<gene>
    <name evidence="8" type="ORF">Agabi119p4_8425</name>
</gene>
<proteinExistence type="inferred from homology"/>
<organism evidence="8 9">
    <name type="scientific">Agaricus bisporus var. burnettii</name>
    <dbReference type="NCBI Taxonomy" id="192524"/>
    <lineage>
        <taxon>Eukaryota</taxon>
        <taxon>Fungi</taxon>
        <taxon>Dikarya</taxon>
        <taxon>Basidiomycota</taxon>
        <taxon>Agaricomycotina</taxon>
        <taxon>Agaricomycetes</taxon>
        <taxon>Agaricomycetidae</taxon>
        <taxon>Agaricales</taxon>
        <taxon>Agaricineae</taxon>
        <taxon>Agaricaceae</taxon>
        <taxon>Agaricus</taxon>
    </lineage>
</organism>
<sequence>MLASSRRYVIHLLTFRGTLTPVLHSSKRNFSAFPKESRHPLFAYTDGRFLQNEEKELSLRYSPFNVTALEQVASRCLSAQRCTEFTKIGEGAFNKVFLLRFDNSKEALVRIPCPIVGNVERTTKSEVATMEYIREQWGSFDTLPKLPKVLAWNASYSNPVESPYIIMEYIPGVTLGSRWRKIKGKTVRAAIDSVFAMEQALLCRPFSQYGSIYFTEDVSPELRDRPLYPPASGQALVYPSDLSPQVEPPSSEYFSQKYKIGPTADFQWYRGAYADIECDRGPWPDVGSYLTSAATFQLMALEAGIGFGPPQARSKKSDIPQLRRLLELCIRLAPFIVPDGKLSEPVLAHPDLSLGNLIVSPEGPPSIQGIIDWQFSAVEPYFQQCSLPTYVAFSEKPDGVKLGLIPTLPDNYGQMSPEEKEYMDLELRLAFRHSVYQTSCELHKERGEAMAMTHYAPIDHLGFSCTRCIAEGPIPLRTALIRIQQNWQEFGKYCRTAAEVPCPLDFTEEEIAAHEIEAQNWDKYTQYSEMLFNYLRADEMGTVDDEDYERAMSLMDDCRKEWTDYGVKGPFPIVEGGYSYHLV</sequence>
<dbReference type="Proteomes" id="UP000629468">
    <property type="component" value="Unassembled WGS sequence"/>
</dbReference>
<protein>
    <recommendedName>
        <fullName evidence="3">Altered inheritance of mitochondria protein 9, mitochondrial</fullName>
    </recommendedName>
    <alternativeName>
        <fullName evidence="6">Found in mitochondrial proteome protein 29</fullName>
    </alternativeName>
</protein>
<dbReference type="EMBL" id="JABXXO010000011">
    <property type="protein sequence ID" value="KAF7763888.1"/>
    <property type="molecule type" value="Genomic_DNA"/>
</dbReference>
<comment type="subcellular location">
    <subcellularLocation>
        <location evidence="1">Mitochondrion</location>
    </subcellularLocation>
</comment>
<reference evidence="8 9" key="1">
    <citation type="journal article" name="Sci. Rep.">
        <title>Telomere-to-telomere assembled and centromere annotated genomes of the two main subspecies of the button mushroom Agaricus bisporus reveal especially polymorphic chromosome ends.</title>
        <authorList>
            <person name="Sonnenberg A.S.M."/>
            <person name="Sedaghat-Telgerd N."/>
            <person name="Lavrijssen B."/>
            <person name="Ohm R.A."/>
            <person name="Hendrickx P.M."/>
            <person name="Scholtmeijer K."/>
            <person name="Baars J.J.P."/>
            <person name="van Peer A."/>
        </authorList>
    </citation>
    <scope>NUCLEOTIDE SEQUENCE [LARGE SCALE GENOMIC DNA]</scope>
    <source>
        <strain evidence="8 9">H119_p4</strain>
    </source>
</reference>
<comment type="caution">
    <text evidence="8">The sequence shown here is derived from an EMBL/GenBank/DDBJ whole genome shotgun (WGS) entry which is preliminary data.</text>
</comment>
<evidence type="ECO:0000313" key="9">
    <source>
        <dbReference type="Proteomes" id="UP000629468"/>
    </source>
</evidence>
<dbReference type="PANTHER" id="PTHR36091">
    <property type="entry name" value="ALTERED INHERITANCE OF MITOCHONDRIA PROTEIN 9, MITOCHONDRIAL"/>
    <property type="match status" value="1"/>
</dbReference>
<dbReference type="AlphaFoldDB" id="A0A8H7EYF5"/>
<keyword evidence="4" id="KW-0809">Transit peptide</keyword>
<evidence type="ECO:0000256" key="4">
    <source>
        <dbReference type="ARBA" id="ARBA00022946"/>
    </source>
</evidence>
<evidence type="ECO:0000256" key="6">
    <source>
        <dbReference type="ARBA" id="ARBA00031849"/>
    </source>
</evidence>
<comment type="similarity">
    <text evidence="2">Belongs to the AIM9 family.</text>
</comment>
<evidence type="ECO:0000259" key="7">
    <source>
        <dbReference type="Pfam" id="PF01636"/>
    </source>
</evidence>
<evidence type="ECO:0000313" key="8">
    <source>
        <dbReference type="EMBL" id="KAF7763888.1"/>
    </source>
</evidence>
<dbReference type="InterPro" id="IPR011009">
    <property type="entry name" value="Kinase-like_dom_sf"/>
</dbReference>
<dbReference type="Gene3D" id="3.90.1200.10">
    <property type="match status" value="1"/>
</dbReference>
<accession>A0A8H7EYF5</accession>
<dbReference type="InterPro" id="IPR051035">
    <property type="entry name" value="Mito_inheritance_9"/>
</dbReference>
<feature type="domain" description="Aminoglycoside phosphotransferase" evidence="7">
    <location>
        <begin position="318"/>
        <end position="380"/>
    </location>
</feature>
<dbReference type="Pfam" id="PF01636">
    <property type="entry name" value="APH"/>
    <property type="match status" value="1"/>
</dbReference>